<dbReference type="EMBL" id="CM031832">
    <property type="protein sequence ID" value="KAG6699025.1"/>
    <property type="molecule type" value="Genomic_DNA"/>
</dbReference>
<evidence type="ECO:0000256" key="4">
    <source>
        <dbReference type="ARBA" id="ARBA00023163"/>
    </source>
</evidence>
<name>A0A922E9H3_CARIL</name>
<feature type="compositionally biased region" description="Polar residues" evidence="7">
    <location>
        <begin position="14"/>
        <end position="37"/>
    </location>
</feature>
<comment type="similarity">
    <text evidence="2">Belongs to the TAF4 family.</text>
</comment>
<dbReference type="CDD" id="cd08045">
    <property type="entry name" value="HFD_TAF4"/>
    <property type="match status" value="1"/>
</dbReference>
<dbReference type="GO" id="GO:0005669">
    <property type="term" value="C:transcription factor TFIID complex"/>
    <property type="evidence" value="ECO:0007669"/>
    <property type="project" value="InterPro"/>
</dbReference>
<evidence type="ECO:0000256" key="1">
    <source>
        <dbReference type="ARBA" id="ARBA00004123"/>
    </source>
</evidence>
<sequence>MDLSIMKPLEEGESTINQEGEQSSIPTQGLNKQQQQHLHFPPMYGNTGSNFHPYARTSVHSLTSSVKPQPHAAQAAGTTQGINTMDKPKFQRQNSMIDLKRVQGGSASHLANSNRAAAHAPNVPHLHGLSSHYAAQLEQENAASGILMDDALEKHPSRMGSHITSATSPARTPSTKPSIGQKKPLDTLGLSQPLLSKKQKVSRAFWDQSIEQLNDVTAVSGVNLREDKEQLFFVTKEDSQVSEASRRIVQEEEERLILQKAPLQKKLVAIMAKCGLKSISNDVEQCLSLRADIEKLRRTVINSDVQHQIMTMNKTAREEWGKKQAEAERLWRLDEANKEEDDKTRTTAAKVAVRAAVGGDDMLSRWQLMAEQAPQKREGGMDASGSQPGKDVSRKPPSTSVPPPQKAGAVKKSGRKQIIEVIAVLEREPQMYWSSLYDRIALMASLSKAGAKIVRFSNVS</sequence>
<gene>
    <name evidence="9" type="ORF">I3842_08G049700</name>
</gene>
<dbReference type="AlphaFoldDB" id="A0A922E9H3"/>
<evidence type="ECO:0000256" key="6">
    <source>
        <dbReference type="SAM" id="Coils"/>
    </source>
</evidence>
<evidence type="ECO:0000256" key="7">
    <source>
        <dbReference type="SAM" id="MobiDB-lite"/>
    </source>
</evidence>
<feature type="region of interest" description="Disordered" evidence="7">
    <location>
        <begin position="156"/>
        <end position="191"/>
    </location>
</feature>
<comment type="subcellular location">
    <subcellularLocation>
        <location evidence="1">Nucleus</location>
    </subcellularLocation>
</comment>
<proteinExistence type="inferred from homology"/>
<evidence type="ECO:0000259" key="8">
    <source>
        <dbReference type="Pfam" id="PF05236"/>
    </source>
</evidence>
<evidence type="ECO:0000256" key="5">
    <source>
        <dbReference type="ARBA" id="ARBA00023242"/>
    </source>
</evidence>
<dbReference type="GO" id="GO:0006367">
    <property type="term" value="P:transcription initiation at RNA polymerase II promoter"/>
    <property type="evidence" value="ECO:0007669"/>
    <property type="project" value="TreeGrafter"/>
</dbReference>
<feature type="domain" description="Transcription initiation factor TFIID component TAF4 C-terminal" evidence="8">
    <location>
        <begin position="290"/>
        <end position="437"/>
    </location>
</feature>
<evidence type="ECO:0000313" key="10">
    <source>
        <dbReference type="Proteomes" id="UP000811246"/>
    </source>
</evidence>
<feature type="domain" description="Transcription initiation factor TFIID component TAF4 C-terminal" evidence="8">
    <location>
        <begin position="213"/>
        <end position="289"/>
    </location>
</feature>
<organism evidence="9 10">
    <name type="scientific">Carya illinoinensis</name>
    <name type="common">Pecan</name>
    <dbReference type="NCBI Taxonomy" id="32201"/>
    <lineage>
        <taxon>Eukaryota</taxon>
        <taxon>Viridiplantae</taxon>
        <taxon>Streptophyta</taxon>
        <taxon>Embryophyta</taxon>
        <taxon>Tracheophyta</taxon>
        <taxon>Spermatophyta</taxon>
        <taxon>Magnoliopsida</taxon>
        <taxon>eudicotyledons</taxon>
        <taxon>Gunneridae</taxon>
        <taxon>Pentapetalae</taxon>
        <taxon>rosids</taxon>
        <taxon>fabids</taxon>
        <taxon>Fagales</taxon>
        <taxon>Juglandaceae</taxon>
        <taxon>Carya</taxon>
    </lineage>
</organism>
<feature type="compositionally biased region" description="Polar residues" evidence="7">
    <location>
        <begin position="58"/>
        <end position="67"/>
    </location>
</feature>
<feature type="region of interest" description="Disordered" evidence="7">
    <location>
        <begin position="1"/>
        <end position="86"/>
    </location>
</feature>
<keyword evidence="6" id="KW-0175">Coiled coil</keyword>
<keyword evidence="3" id="KW-0805">Transcription regulation</keyword>
<dbReference type="GO" id="GO:0003677">
    <property type="term" value="F:DNA binding"/>
    <property type="evidence" value="ECO:0007669"/>
    <property type="project" value="TreeGrafter"/>
</dbReference>
<dbReference type="Proteomes" id="UP000811246">
    <property type="component" value="Chromosome 8"/>
</dbReference>
<accession>A0A922E9H3</accession>
<evidence type="ECO:0000256" key="3">
    <source>
        <dbReference type="ARBA" id="ARBA00023015"/>
    </source>
</evidence>
<dbReference type="InterPro" id="IPR045144">
    <property type="entry name" value="TAF4"/>
</dbReference>
<feature type="region of interest" description="Disordered" evidence="7">
    <location>
        <begin position="372"/>
        <end position="412"/>
    </location>
</feature>
<dbReference type="InterPro" id="IPR007900">
    <property type="entry name" value="TAF4_C"/>
</dbReference>
<dbReference type="Pfam" id="PF05236">
    <property type="entry name" value="TAF4"/>
    <property type="match status" value="2"/>
</dbReference>
<feature type="compositionally biased region" description="Low complexity" evidence="7">
    <location>
        <begin position="164"/>
        <end position="178"/>
    </location>
</feature>
<keyword evidence="4" id="KW-0804">Transcription</keyword>
<protein>
    <recommendedName>
        <fullName evidence="8">Transcription initiation factor TFIID component TAF4 C-terminal domain-containing protein</fullName>
    </recommendedName>
</protein>
<keyword evidence="5" id="KW-0539">Nucleus</keyword>
<dbReference type="GO" id="GO:0016251">
    <property type="term" value="F:RNA polymerase II general transcription initiation factor activity"/>
    <property type="evidence" value="ECO:0007669"/>
    <property type="project" value="TreeGrafter"/>
</dbReference>
<feature type="coiled-coil region" evidence="6">
    <location>
        <begin position="234"/>
        <end position="261"/>
    </location>
</feature>
<evidence type="ECO:0000256" key="2">
    <source>
        <dbReference type="ARBA" id="ARBA00006178"/>
    </source>
</evidence>
<comment type="caution">
    <text evidence="9">The sequence shown here is derived from an EMBL/GenBank/DDBJ whole genome shotgun (WGS) entry which is preliminary data.</text>
</comment>
<dbReference type="PANTHER" id="PTHR15138:SF14">
    <property type="entry name" value="TRANSCRIPTION INITIATION FACTOR TFIID SUBUNIT 4"/>
    <property type="match status" value="1"/>
</dbReference>
<dbReference type="PANTHER" id="PTHR15138">
    <property type="entry name" value="TRANSCRIPTION INITIATION FACTOR TFIID SUBUNIT 4"/>
    <property type="match status" value="1"/>
</dbReference>
<evidence type="ECO:0000313" key="9">
    <source>
        <dbReference type="EMBL" id="KAG6699025.1"/>
    </source>
</evidence>
<reference evidence="9" key="1">
    <citation type="submission" date="2021-01" db="EMBL/GenBank/DDBJ databases">
        <authorList>
            <person name="Lovell J.T."/>
            <person name="Bentley N."/>
            <person name="Bhattarai G."/>
            <person name="Jenkins J.W."/>
            <person name="Sreedasyam A."/>
            <person name="Alarcon Y."/>
            <person name="Bock C."/>
            <person name="Boston L."/>
            <person name="Carlson J."/>
            <person name="Cervantes K."/>
            <person name="Clermont K."/>
            <person name="Krom N."/>
            <person name="Kubenka K."/>
            <person name="Mamidi S."/>
            <person name="Mattison C."/>
            <person name="Monteros M."/>
            <person name="Pisani C."/>
            <person name="Plott C."/>
            <person name="Rajasekar S."/>
            <person name="Rhein H.S."/>
            <person name="Rohla C."/>
            <person name="Song M."/>
            <person name="Hilaire R.S."/>
            <person name="Shu S."/>
            <person name="Wells L."/>
            <person name="Wang X."/>
            <person name="Webber J."/>
            <person name="Heerema R.J."/>
            <person name="Klein P."/>
            <person name="Conner P."/>
            <person name="Grauke L."/>
            <person name="Grimwood J."/>
            <person name="Schmutz J."/>
            <person name="Randall J.J."/>
        </authorList>
    </citation>
    <scope>NUCLEOTIDE SEQUENCE</scope>
    <source>
        <tissue evidence="9">Leaf</tissue>
    </source>
</reference>